<sequence length="174" mass="20322">MDYQIIMNFAQIITGLATLLVAFVLVYQLRQQHRDAQRELVLAINEQRQSLAISLANNPELSEINYRGGHDFNDLKNQEERTRFFRIFAAEMNLSNIAEQYSDLLHVDPDFALKVNLSLFPGRRKFYRESIMRHTLPKTFVNKIDRYIIEIEEKVGEDGQDTSLLTDRDNEGNQ</sequence>
<keyword evidence="1" id="KW-0812">Transmembrane</keyword>
<evidence type="ECO:0000256" key="1">
    <source>
        <dbReference type="SAM" id="Phobius"/>
    </source>
</evidence>
<evidence type="ECO:0000313" key="2">
    <source>
        <dbReference type="EMBL" id="SVA76764.1"/>
    </source>
</evidence>
<proteinExistence type="predicted"/>
<dbReference type="AlphaFoldDB" id="A0A381YIB8"/>
<gene>
    <name evidence="2" type="ORF">METZ01_LOCUS129618</name>
</gene>
<accession>A0A381YIB8</accession>
<keyword evidence="1" id="KW-0472">Membrane</keyword>
<protein>
    <submittedName>
        <fullName evidence="2">Uncharacterized protein</fullName>
    </submittedName>
</protein>
<keyword evidence="1" id="KW-1133">Transmembrane helix</keyword>
<feature type="transmembrane region" description="Helical" evidence="1">
    <location>
        <begin position="6"/>
        <end position="29"/>
    </location>
</feature>
<name>A0A381YIB8_9ZZZZ</name>
<reference evidence="2" key="1">
    <citation type="submission" date="2018-05" db="EMBL/GenBank/DDBJ databases">
        <authorList>
            <person name="Lanie J.A."/>
            <person name="Ng W.-L."/>
            <person name="Kazmierczak K.M."/>
            <person name="Andrzejewski T.M."/>
            <person name="Davidsen T.M."/>
            <person name="Wayne K.J."/>
            <person name="Tettelin H."/>
            <person name="Glass J.I."/>
            <person name="Rusch D."/>
            <person name="Podicherti R."/>
            <person name="Tsui H.-C.T."/>
            <person name="Winkler M.E."/>
        </authorList>
    </citation>
    <scope>NUCLEOTIDE SEQUENCE</scope>
</reference>
<organism evidence="2">
    <name type="scientific">marine metagenome</name>
    <dbReference type="NCBI Taxonomy" id="408172"/>
    <lineage>
        <taxon>unclassified sequences</taxon>
        <taxon>metagenomes</taxon>
        <taxon>ecological metagenomes</taxon>
    </lineage>
</organism>
<dbReference type="EMBL" id="UINC01018304">
    <property type="protein sequence ID" value="SVA76764.1"/>
    <property type="molecule type" value="Genomic_DNA"/>
</dbReference>